<organism evidence="4 5">
    <name type="scientific">Tychonema bourrellyi FEM_GT703</name>
    <dbReference type="NCBI Taxonomy" id="2040638"/>
    <lineage>
        <taxon>Bacteria</taxon>
        <taxon>Bacillati</taxon>
        <taxon>Cyanobacteriota</taxon>
        <taxon>Cyanophyceae</taxon>
        <taxon>Oscillatoriophycideae</taxon>
        <taxon>Oscillatoriales</taxon>
        <taxon>Microcoleaceae</taxon>
        <taxon>Tychonema</taxon>
    </lineage>
</organism>
<feature type="transmembrane region" description="Helical" evidence="2">
    <location>
        <begin position="56"/>
        <end position="73"/>
    </location>
</feature>
<proteinExistence type="predicted"/>
<feature type="transmembrane region" description="Helical" evidence="2">
    <location>
        <begin position="213"/>
        <end position="232"/>
    </location>
</feature>
<feature type="compositionally biased region" description="Gly residues" evidence="1">
    <location>
        <begin position="266"/>
        <end position="279"/>
    </location>
</feature>
<comment type="caution">
    <text evidence="4">The sequence shown here is derived from an EMBL/GenBank/DDBJ whole genome shotgun (WGS) entry which is preliminary data.</text>
</comment>
<dbReference type="AlphaFoldDB" id="A0A2G4F120"/>
<keyword evidence="2" id="KW-0472">Membrane</keyword>
<dbReference type="InterPro" id="IPR025403">
    <property type="entry name" value="TgpA-like_C"/>
</dbReference>
<dbReference type="Pfam" id="PF11992">
    <property type="entry name" value="TgpA_N"/>
    <property type="match status" value="1"/>
</dbReference>
<evidence type="ECO:0000313" key="5">
    <source>
        <dbReference type="Proteomes" id="UP000226442"/>
    </source>
</evidence>
<dbReference type="SUPFAM" id="SSF54001">
    <property type="entry name" value="Cysteine proteinases"/>
    <property type="match status" value="1"/>
</dbReference>
<dbReference type="RefSeq" id="WP_096830108.1">
    <property type="nucleotide sequence ID" value="NZ_NXIB02000052.1"/>
</dbReference>
<dbReference type="Pfam" id="PF13559">
    <property type="entry name" value="DUF4129"/>
    <property type="match status" value="1"/>
</dbReference>
<dbReference type="InterPro" id="IPR038765">
    <property type="entry name" value="Papain-like_cys_pep_sf"/>
</dbReference>
<dbReference type="Gene3D" id="3.10.620.30">
    <property type="match status" value="1"/>
</dbReference>
<keyword evidence="2" id="KW-0812">Transmembrane</keyword>
<dbReference type="EMBL" id="NXIB02000052">
    <property type="protein sequence ID" value="PHX55445.1"/>
    <property type="molecule type" value="Genomic_DNA"/>
</dbReference>
<feature type="transmembrane region" description="Helical" evidence="2">
    <location>
        <begin position="80"/>
        <end position="98"/>
    </location>
</feature>
<feature type="transmembrane region" description="Helical" evidence="2">
    <location>
        <begin position="666"/>
        <end position="687"/>
    </location>
</feature>
<feature type="transmembrane region" description="Helical" evidence="2">
    <location>
        <begin position="139"/>
        <end position="166"/>
    </location>
</feature>
<dbReference type="PANTHER" id="PTHR42736:SF1">
    <property type="entry name" value="PROTEIN-GLUTAMINE GAMMA-GLUTAMYLTRANSFERASE"/>
    <property type="match status" value="1"/>
</dbReference>
<name>A0A2G4F120_9CYAN</name>
<dbReference type="InterPro" id="IPR021878">
    <property type="entry name" value="TgpA_N"/>
</dbReference>
<reference evidence="4" key="1">
    <citation type="submission" date="2017-10" db="EMBL/GenBank/DDBJ databases">
        <title>Draft genome sequence of the planktic cyanobacteria Tychonema bourrellyi isolated from alpine lentic freshwater.</title>
        <authorList>
            <person name="Tett A."/>
            <person name="Armanini F."/>
            <person name="Asnicar F."/>
            <person name="Boscaini A."/>
            <person name="Pasolli E."/>
            <person name="Zolfo M."/>
            <person name="Donati C."/>
            <person name="Salmaso N."/>
            <person name="Segata N."/>
        </authorList>
    </citation>
    <scope>NUCLEOTIDE SEQUENCE</scope>
    <source>
        <strain evidence="4">FEM_GT703</strain>
    </source>
</reference>
<feature type="transmembrane region" description="Helical" evidence="2">
    <location>
        <begin position="31"/>
        <end position="50"/>
    </location>
</feature>
<dbReference type="OrthoDB" id="9804872at2"/>
<keyword evidence="2" id="KW-1133">Transmembrane helix</keyword>
<protein>
    <submittedName>
        <fullName evidence="4">DUF3488 domain-containing protein</fullName>
    </submittedName>
</protein>
<feature type="domain" description="Transglutaminase-like" evidence="3">
    <location>
        <begin position="532"/>
        <end position="603"/>
    </location>
</feature>
<evidence type="ECO:0000259" key="3">
    <source>
        <dbReference type="SMART" id="SM00460"/>
    </source>
</evidence>
<keyword evidence="5" id="KW-1185">Reference proteome</keyword>
<evidence type="ECO:0000313" key="4">
    <source>
        <dbReference type="EMBL" id="PHX55445.1"/>
    </source>
</evidence>
<sequence>MTTDNLRNIPVFGKLWEQIEAMPPPVIEDSLLLRILVQLLVIVGIVATDVASEENLNLWAVPVSIVGATWSWYRRRDRNVAAKFCIAIGMLVALFAFFSRLVGELNDTRLVLAQLLIQLQVLHSFDLPRRKDLGYSMVIGLILLGVAGTLSQTLTFGPMLLLFLAVSLPTLVLDYRSRLGLSKIEDKKQNLEGKEKQKNNNWSLFAATLSPKYLGLLLLITIGLGLTIFAFLPRLPGYQLRTFPVSAPIEYKGEFDSRSILNPGYVRGGNNKGTGGGRGRNPDKGPGEVDSTFYYGFNQRINQNLRGEMKPAVVMRVRSQAAGFWRVLGFDKYTGQGWEISRNEQAQKVTRPRWSFQFFMNPFPNAPRTEEVIQSYTIVAQLPNLIPALNKPKELYFPTTDVAVDAEGGLRSPVELAEGLTYTVISNVPFRDRDLLNKTGTDYPKNIRKFYLDVPPKIAAKVRAKTEEILQARTRVSKSERAIDSPYEKALYLAQYLKQNPNYKIEKALPYLEETEDLVEGFLFGYQNTQDGKKVTGGYPDHFSTVLTIMLRSIGIPARMAGGFDTGEFNPFTGLYIVKNTDAFLMTEVYFPNNGWFGFNPIPGYPLIPASVEDNQTFSALESFWKWIAGWLPTPLRSGLDSVFAFVFGWIGLIVGWFLGQFAKGWVGLFTGLISAIAFGFIGWLIWQLWRKWRYRRWLGKLPAVEGVYQEMLKDLASRGFAKPRAQTPLEYAEAMRANHAIDEAEVIEEVSQAYVRWKYGGEMGNLNQLRLLVGNLRRSYLRKLKKFR</sequence>
<dbReference type="InterPro" id="IPR052901">
    <property type="entry name" value="Bact_TGase-like"/>
</dbReference>
<dbReference type="Proteomes" id="UP000226442">
    <property type="component" value="Unassembled WGS sequence"/>
</dbReference>
<feature type="transmembrane region" description="Helical" evidence="2">
    <location>
        <begin position="643"/>
        <end position="660"/>
    </location>
</feature>
<evidence type="ECO:0000256" key="1">
    <source>
        <dbReference type="SAM" id="MobiDB-lite"/>
    </source>
</evidence>
<gene>
    <name evidence="4" type="ORF">CP500_010715</name>
</gene>
<accession>A0A2G4F120</accession>
<dbReference type="SMART" id="SM00460">
    <property type="entry name" value="TGc"/>
    <property type="match status" value="1"/>
</dbReference>
<dbReference type="InterPro" id="IPR002931">
    <property type="entry name" value="Transglutaminase-like"/>
</dbReference>
<dbReference type="PANTHER" id="PTHR42736">
    <property type="entry name" value="PROTEIN-GLUTAMINE GAMMA-GLUTAMYLTRANSFERASE"/>
    <property type="match status" value="1"/>
</dbReference>
<feature type="region of interest" description="Disordered" evidence="1">
    <location>
        <begin position="262"/>
        <end position="287"/>
    </location>
</feature>
<dbReference type="Pfam" id="PF01841">
    <property type="entry name" value="Transglut_core"/>
    <property type="match status" value="1"/>
</dbReference>
<evidence type="ECO:0000256" key="2">
    <source>
        <dbReference type="SAM" id="Phobius"/>
    </source>
</evidence>